<reference evidence="1" key="1">
    <citation type="submission" date="2023-05" db="EMBL/GenBank/DDBJ databases">
        <title>Nepenthes gracilis genome sequencing.</title>
        <authorList>
            <person name="Fukushima K."/>
        </authorList>
    </citation>
    <scope>NUCLEOTIDE SEQUENCE</scope>
    <source>
        <strain evidence="1">SING2019-196</strain>
    </source>
</reference>
<sequence>MPHPHAVSFESGHHLVVLARCGDRPPGMVGGRPVRKFDGFITSRGESDNMDCLRYSYNPKLKYSTFSCCTSLGVGIATVTDLQLNLLGTILSSLAIATTCVAQIASFVKLLTHGISLRVFIEEMLAYADLKLRKFSIIYCTDFACFKRQFLHLISLHNWLWNPICTNKLEPPFS</sequence>
<protein>
    <submittedName>
        <fullName evidence="1">Uncharacterized protein</fullName>
    </submittedName>
</protein>
<comment type="caution">
    <text evidence="1">The sequence shown here is derived from an EMBL/GenBank/DDBJ whole genome shotgun (WGS) entry which is preliminary data.</text>
</comment>
<organism evidence="1 2">
    <name type="scientific">Nepenthes gracilis</name>
    <name type="common">Slender pitcher plant</name>
    <dbReference type="NCBI Taxonomy" id="150966"/>
    <lineage>
        <taxon>Eukaryota</taxon>
        <taxon>Viridiplantae</taxon>
        <taxon>Streptophyta</taxon>
        <taxon>Embryophyta</taxon>
        <taxon>Tracheophyta</taxon>
        <taxon>Spermatophyta</taxon>
        <taxon>Magnoliopsida</taxon>
        <taxon>eudicotyledons</taxon>
        <taxon>Gunneridae</taxon>
        <taxon>Pentapetalae</taxon>
        <taxon>Caryophyllales</taxon>
        <taxon>Nepenthaceae</taxon>
        <taxon>Nepenthes</taxon>
    </lineage>
</organism>
<keyword evidence="2" id="KW-1185">Reference proteome</keyword>
<evidence type="ECO:0000313" key="1">
    <source>
        <dbReference type="EMBL" id="GMH19327.1"/>
    </source>
</evidence>
<dbReference type="Proteomes" id="UP001279734">
    <property type="component" value="Unassembled WGS sequence"/>
</dbReference>
<proteinExistence type="predicted"/>
<dbReference type="EMBL" id="BSYO01000020">
    <property type="protein sequence ID" value="GMH19327.1"/>
    <property type="molecule type" value="Genomic_DNA"/>
</dbReference>
<accession>A0AAD3SYD6</accession>
<gene>
    <name evidence="1" type="ORF">Nepgr_021168</name>
</gene>
<evidence type="ECO:0000313" key="2">
    <source>
        <dbReference type="Proteomes" id="UP001279734"/>
    </source>
</evidence>
<dbReference type="AlphaFoldDB" id="A0AAD3SYD6"/>
<name>A0AAD3SYD6_NEPGR</name>